<dbReference type="PRINTS" id="PR00019">
    <property type="entry name" value="LEURICHRPT"/>
</dbReference>
<dbReference type="PROSITE" id="PS51450">
    <property type="entry name" value="LRR"/>
    <property type="match status" value="1"/>
</dbReference>
<reference evidence="13 14" key="1">
    <citation type="journal article" date="2023" name="Life. Sci Alliance">
        <title>Evolutionary insights into 3D genome organization and epigenetic landscape of Vigna mungo.</title>
        <authorList>
            <person name="Junaid A."/>
            <person name="Singh B."/>
            <person name="Bhatia S."/>
        </authorList>
    </citation>
    <scope>NUCLEOTIDE SEQUENCE [LARGE SCALE GENOMIC DNA]</scope>
    <source>
        <strain evidence="13">Urdbean</strain>
    </source>
</reference>
<protein>
    <recommendedName>
        <fullName evidence="12">Leucine-rich repeat-containing N-terminal plant-type domain-containing protein</fullName>
    </recommendedName>
</protein>
<proteinExistence type="inferred from homology"/>
<evidence type="ECO:0000313" key="13">
    <source>
        <dbReference type="EMBL" id="WVZ17759.1"/>
    </source>
</evidence>
<keyword evidence="5" id="KW-0812">Transmembrane</keyword>
<dbReference type="InterPro" id="IPR003591">
    <property type="entry name" value="Leu-rich_rpt_typical-subtyp"/>
</dbReference>
<dbReference type="Pfam" id="PF00560">
    <property type="entry name" value="LRR_1"/>
    <property type="match status" value="6"/>
</dbReference>
<evidence type="ECO:0000256" key="8">
    <source>
        <dbReference type="ARBA" id="ARBA00022989"/>
    </source>
</evidence>
<dbReference type="FunFam" id="3.80.10.10:FF:000095">
    <property type="entry name" value="LRR receptor-like serine/threonine-protein kinase GSO1"/>
    <property type="match status" value="2"/>
</dbReference>
<evidence type="ECO:0000256" key="2">
    <source>
        <dbReference type="ARBA" id="ARBA00009592"/>
    </source>
</evidence>
<keyword evidence="7" id="KW-0677">Repeat</keyword>
<dbReference type="InterPro" id="IPR032675">
    <property type="entry name" value="LRR_dom_sf"/>
</dbReference>
<sequence length="1106" mass="123294">MRTELVSQLLAMALFWLCLCNNLFLVSGLCLHDQRSLLLQLKNNLTFTIETSSKLKSWNPNNDCCGWIGVKCDKEGHVIALDLSGESITGGFGNSSSLFSLQHLHRLNFAYNDFNSVIPSAFKRLENLTYLNLSCAGFLGQIPIEISQMTRLVTLDLSSLLCSSGQELNLGNPNLRKLVQNLTSIRQLCLDGVSISAAGHEWSSALMSLHDLQEVRMSLCNLSGPLDPSLARRDNLSIIVLDWNDLSSAVPETFANFKMLTILSLSACQLTGTFPQKIFNIGTLSVVDLSFNINLQGLFPEFPPGSLHTLRVANTSFSGAVPHSIGNMRNLTELNFCSCRFNGTLPNSLSNLTELSYLDLSFNNFTGRIPSFNMAKKLTLLDLSYNGLSGSIPSSHFEGLNNLVTIDLSNNSISGSIPSSLFTLPHLRSIIFSHNHFAQLDEFTNVSFSKLDILHLSSNNLSGSFPTSVYQLSRLSVLELSSNKLNGTVHLNKLSELRNLTTLDLSYNNLSVDVNVANADPSCFPSIFDLRLASCNLKTFPAFLRNHSTISSLDLSDNHIQGIVPNWIWKLPNLAKLNISHNLLTHLEGPFQNFSSELEELDLHHNKLQGPIPFFPEKGFYLDFSDNRFNSVIPRDIGNYLSITYFFSLSNNTLSGTIPDSLCNSSNLGFLDLSNNNISGTIPSCLMKMSKTLELLNLRKNSLMGPVPDKFSAVCALRTLNLRQNKLDGKIPKSLSDCTSLEVLDLGKNKIMDVFPCLLRKISTLRVLVLRENNLHGHIGCANTTATWRVLQIVDLAFNNFRGKLPETFFTSWEAMMSEENQDESEEKKIRHKIYQYGHLYYEDSVTVTIKGQRMDLIKILTFFTSIDFSSNHFEGEIPNELFDFKALHTLNLSNNAFSGKIPQSIRNLKELESLDLSNNLLEGNIPTEIATLSFLSVLDLSFNHLVGKIPTGTQLQSFPASSFQGNDGLYGPPLTEELDGTEPGVLQEHQTTVSTIDWNFISVEVGLIFGHGMVFGPLLFWKQWRTCLLVYDYKAHFDSIDSRTSLDSRFSTWVVPPTSWDVQNLVQTRVIVYSLLVNDYKAHFHSRGTRTSAVVPYVLTGGFFS</sequence>
<dbReference type="SMART" id="SM00369">
    <property type="entry name" value="LRR_TYP"/>
    <property type="match status" value="10"/>
</dbReference>
<dbReference type="InterPro" id="IPR013210">
    <property type="entry name" value="LRR_N_plant-typ"/>
</dbReference>
<organism evidence="13 14">
    <name type="scientific">Vigna mungo</name>
    <name type="common">Black gram</name>
    <name type="synonym">Phaseolus mungo</name>
    <dbReference type="NCBI Taxonomy" id="3915"/>
    <lineage>
        <taxon>Eukaryota</taxon>
        <taxon>Viridiplantae</taxon>
        <taxon>Streptophyta</taxon>
        <taxon>Embryophyta</taxon>
        <taxon>Tracheophyta</taxon>
        <taxon>Spermatophyta</taxon>
        <taxon>Magnoliopsida</taxon>
        <taxon>eudicotyledons</taxon>
        <taxon>Gunneridae</taxon>
        <taxon>Pentapetalae</taxon>
        <taxon>rosids</taxon>
        <taxon>fabids</taxon>
        <taxon>Fabales</taxon>
        <taxon>Fabaceae</taxon>
        <taxon>Papilionoideae</taxon>
        <taxon>50 kb inversion clade</taxon>
        <taxon>NPAAA clade</taxon>
        <taxon>indigoferoid/millettioid clade</taxon>
        <taxon>Phaseoleae</taxon>
        <taxon>Vigna</taxon>
    </lineage>
</organism>
<feature type="domain" description="Leucine-rich repeat-containing N-terminal plant-type" evidence="12">
    <location>
        <begin position="32"/>
        <end position="73"/>
    </location>
</feature>
<dbReference type="AlphaFoldDB" id="A0AAQ3NX79"/>
<dbReference type="FunFam" id="3.80.10.10:FF:000111">
    <property type="entry name" value="LRR receptor-like serine/threonine-protein kinase ERECTA"/>
    <property type="match status" value="1"/>
</dbReference>
<dbReference type="EMBL" id="CP144698">
    <property type="protein sequence ID" value="WVZ17759.1"/>
    <property type="molecule type" value="Genomic_DNA"/>
</dbReference>
<evidence type="ECO:0000256" key="4">
    <source>
        <dbReference type="ARBA" id="ARBA00022614"/>
    </source>
</evidence>
<dbReference type="Pfam" id="PF08263">
    <property type="entry name" value="LRRNT_2"/>
    <property type="match status" value="1"/>
</dbReference>
<evidence type="ECO:0000256" key="5">
    <source>
        <dbReference type="ARBA" id="ARBA00022692"/>
    </source>
</evidence>
<keyword evidence="14" id="KW-1185">Reference proteome</keyword>
<keyword evidence="8" id="KW-1133">Transmembrane helix</keyword>
<dbReference type="SUPFAM" id="SSF52058">
    <property type="entry name" value="L domain-like"/>
    <property type="match status" value="2"/>
</dbReference>
<dbReference type="GO" id="GO:0005886">
    <property type="term" value="C:plasma membrane"/>
    <property type="evidence" value="ECO:0007669"/>
    <property type="project" value="UniProtKB-SubCell"/>
</dbReference>
<dbReference type="InterPro" id="IPR001611">
    <property type="entry name" value="Leu-rich_rpt"/>
</dbReference>
<evidence type="ECO:0000256" key="3">
    <source>
        <dbReference type="ARBA" id="ARBA00022475"/>
    </source>
</evidence>
<evidence type="ECO:0000256" key="7">
    <source>
        <dbReference type="ARBA" id="ARBA00022737"/>
    </source>
</evidence>
<accession>A0AAQ3NX79</accession>
<comment type="subcellular location">
    <subcellularLocation>
        <location evidence="1">Cell membrane</location>
        <topology evidence="1">Single-pass type I membrane protein</topology>
    </subcellularLocation>
</comment>
<dbReference type="PANTHER" id="PTHR27000:SF803">
    <property type="entry name" value="RECEPTOR-LIKE PROTEIN 45"/>
    <property type="match status" value="1"/>
</dbReference>
<evidence type="ECO:0000313" key="14">
    <source>
        <dbReference type="Proteomes" id="UP001374535"/>
    </source>
</evidence>
<evidence type="ECO:0000259" key="12">
    <source>
        <dbReference type="Pfam" id="PF08263"/>
    </source>
</evidence>
<evidence type="ECO:0000256" key="1">
    <source>
        <dbReference type="ARBA" id="ARBA00004251"/>
    </source>
</evidence>
<dbReference type="Gene3D" id="3.80.10.10">
    <property type="entry name" value="Ribonuclease Inhibitor"/>
    <property type="match status" value="6"/>
</dbReference>
<evidence type="ECO:0000256" key="11">
    <source>
        <dbReference type="ARBA" id="ARBA00023180"/>
    </source>
</evidence>
<keyword evidence="11" id="KW-0325">Glycoprotein</keyword>
<keyword evidence="4" id="KW-0433">Leucine-rich repeat</keyword>
<keyword evidence="9" id="KW-0472">Membrane</keyword>
<keyword evidence="3" id="KW-1003">Cell membrane</keyword>
<name>A0AAQ3NX79_VIGMU</name>
<evidence type="ECO:0000256" key="10">
    <source>
        <dbReference type="ARBA" id="ARBA00023170"/>
    </source>
</evidence>
<dbReference type="PANTHER" id="PTHR27000">
    <property type="entry name" value="LEUCINE-RICH REPEAT RECEPTOR-LIKE PROTEIN KINASE FAMILY PROTEIN-RELATED"/>
    <property type="match status" value="1"/>
</dbReference>
<evidence type="ECO:0000256" key="6">
    <source>
        <dbReference type="ARBA" id="ARBA00022729"/>
    </source>
</evidence>
<evidence type="ECO:0000256" key="9">
    <source>
        <dbReference type="ARBA" id="ARBA00023136"/>
    </source>
</evidence>
<dbReference type="Proteomes" id="UP001374535">
    <property type="component" value="Chromosome 3"/>
</dbReference>
<dbReference type="SMART" id="SM00365">
    <property type="entry name" value="LRR_SD22"/>
    <property type="match status" value="7"/>
</dbReference>
<keyword evidence="10" id="KW-0675">Receptor</keyword>
<dbReference type="SUPFAM" id="SSF52047">
    <property type="entry name" value="RNI-like"/>
    <property type="match status" value="1"/>
</dbReference>
<gene>
    <name evidence="13" type="ORF">V8G54_010741</name>
</gene>
<comment type="similarity">
    <text evidence="2">Belongs to the RLP family.</text>
</comment>
<keyword evidence="6" id="KW-0732">Signal</keyword>
<dbReference type="Pfam" id="PF13855">
    <property type="entry name" value="LRR_8"/>
    <property type="match status" value="4"/>
</dbReference>